<feature type="compositionally biased region" description="Low complexity" evidence="2">
    <location>
        <begin position="125"/>
        <end position="136"/>
    </location>
</feature>
<dbReference type="Pfam" id="PF25256">
    <property type="entry name" value="DUF7857"/>
    <property type="match status" value="1"/>
</dbReference>
<sequence length="284" mass="29564">MHSDIDVSADDGVALVSVRVDNDAPVDRRVRLRNRLDGPVLPPRRAGVPEPGWDNEGFEGVVPAGSTVALGYAVPLSPPGDRDAEAVDADGLPEHAVDVETLGRADESDEAADSTPEGAIRSLGSARPPADAVPVSADPPPTVSAPETPESAPDTAGDERPDPLPRPDPDAAGGERSTPSEQPTDADVSAAVETREPRDHETQRPSEPASLAAVERRIDLAERLDGASVADAAAALSEAERGVEALESLDADRERLRRLAARATALADRAADADPDVDALRRLA</sequence>
<evidence type="ECO:0000259" key="3">
    <source>
        <dbReference type="Pfam" id="PF26296"/>
    </source>
</evidence>
<dbReference type="AlphaFoldDB" id="A0A384KKL7"/>
<evidence type="ECO:0000256" key="2">
    <source>
        <dbReference type="SAM" id="MobiDB-lite"/>
    </source>
</evidence>
<keyword evidence="1" id="KW-0175">Coiled coil</keyword>
<dbReference type="EMBL" id="AOHU01000106">
    <property type="protein sequence ID" value="ELY23916.1"/>
    <property type="molecule type" value="Genomic_DNA"/>
</dbReference>
<name>A0A384KKL7_HALVD</name>
<evidence type="ECO:0000313" key="5">
    <source>
        <dbReference type="Proteomes" id="UP000011532"/>
    </source>
</evidence>
<feature type="coiled-coil region" evidence="1">
    <location>
        <begin position="229"/>
        <end position="266"/>
    </location>
</feature>
<proteinExistence type="predicted"/>
<gene>
    <name evidence="4" type="ORF">C498_19374</name>
</gene>
<feature type="domain" description="DUF8080" evidence="3">
    <location>
        <begin position="209"/>
        <end position="274"/>
    </location>
</feature>
<feature type="region of interest" description="Disordered" evidence="2">
    <location>
        <begin position="37"/>
        <end position="59"/>
    </location>
</feature>
<protein>
    <recommendedName>
        <fullName evidence="3">DUF8080 domain-containing protein</fullName>
    </recommendedName>
</protein>
<dbReference type="Proteomes" id="UP000011532">
    <property type="component" value="Unassembled WGS sequence"/>
</dbReference>
<feature type="compositionally biased region" description="Basic and acidic residues" evidence="2">
    <location>
        <begin position="193"/>
        <end position="204"/>
    </location>
</feature>
<organism evidence="4 5">
    <name type="scientific">Haloferax volcanii (strain ATCC 29605 / DSM 3757 / JCM 8879 / NBRC 14742 / NCIMB 2012 / VKM B-1768 / DS2)</name>
    <name type="common">Halobacterium volcanii</name>
    <dbReference type="NCBI Taxonomy" id="309800"/>
    <lineage>
        <taxon>Archaea</taxon>
        <taxon>Methanobacteriati</taxon>
        <taxon>Methanobacteriota</taxon>
        <taxon>Stenosarchaea group</taxon>
        <taxon>Halobacteria</taxon>
        <taxon>Halobacteriales</taxon>
        <taxon>Haloferacaceae</taxon>
        <taxon>Haloferax</taxon>
    </lineage>
</organism>
<accession>A0A384KKL7</accession>
<comment type="caution">
    <text evidence="4">The sequence shown here is derived from an EMBL/GenBank/DDBJ whole genome shotgun (WGS) entry which is preliminary data.</text>
</comment>
<dbReference type="InterPro" id="IPR057179">
    <property type="entry name" value="DUF7857"/>
</dbReference>
<feature type="compositionally biased region" description="Basic and acidic residues" evidence="2">
    <location>
        <begin position="92"/>
        <end position="106"/>
    </location>
</feature>
<evidence type="ECO:0000313" key="4">
    <source>
        <dbReference type="EMBL" id="ELY23916.1"/>
    </source>
</evidence>
<feature type="region of interest" description="Disordered" evidence="2">
    <location>
        <begin position="73"/>
        <end position="214"/>
    </location>
</feature>
<dbReference type="OrthoDB" id="193731at2157"/>
<dbReference type="Pfam" id="PF26296">
    <property type="entry name" value="DUF8080"/>
    <property type="match status" value="1"/>
</dbReference>
<dbReference type="InterPro" id="IPR058393">
    <property type="entry name" value="DUF8080"/>
</dbReference>
<reference evidence="5" key="1">
    <citation type="submission" date="2012-11" db="EMBL/GenBank/DDBJ databases">
        <authorList>
            <person name="Becker E.A."/>
            <person name="Seitzer P."/>
            <person name="Tritt A."/>
            <person name="Larsen D."/>
            <person name="Yao A."/>
            <person name="Wu D."/>
            <person name="Darling A."/>
            <person name="Eisen J.A."/>
            <person name="Facciotti M.T."/>
        </authorList>
    </citation>
    <scope>NUCLEOTIDE SEQUENCE [LARGE SCALE GENOMIC DNA]</scope>
    <source>
        <strain evidence="5">ATCC 29605 / DSM 3757 / JCM 8879 / NBRC 14742 / NCIMB 2012 / VKM B-1768 / DS2</strain>
    </source>
</reference>
<feature type="compositionally biased region" description="Basic and acidic residues" evidence="2">
    <location>
        <begin position="157"/>
        <end position="169"/>
    </location>
</feature>
<evidence type="ECO:0000256" key="1">
    <source>
        <dbReference type="SAM" id="Coils"/>
    </source>
</evidence>
<reference evidence="4 5" key="2">
    <citation type="journal article" date="2014" name="PLoS Genet.">
        <title>Phylogenetically driven sequencing of extremely halophilic archaea reveals strategies for static and dynamic osmo-response.</title>
        <authorList>
            <person name="Becker E.A."/>
            <person name="Seitzer P.M."/>
            <person name="Tritt A."/>
            <person name="Larsen D."/>
            <person name="Krusor M."/>
            <person name="Yao A.I."/>
            <person name="Wu D."/>
            <person name="Madern D."/>
            <person name="Eisen J.A."/>
            <person name="Darling A.E."/>
            <person name="Facciotti M.T."/>
        </authorList>
    </citation>
    <scope>NUCLEOTIDE SEQUENCE [LARGE SCALE GENOMIC DNA]</scope>
    <source>
        <strain evidence="5">ATCC 29605 / DSM 3757 / JCM 8879 / NBRC 14742 / NCIMB 2012 / VKM B-1768 / DS2</strain>
    </source>
</reference>
<dbReference type="RefSeq" id="WP_004045338.1">
    <property type="nucleotide sequence ID" value="NC_013967.1"/>
</dbReference>
<dbReference type="GeneID" id="8925710"/>